<dbReference type="AlphaFoldDB" id="A0A9D2GG85"/>
<evidence type="ECO:0000256" key="1">
    <source>
        <dbReference type="SAM" id="Phobius"/>
    </source>
</evidence>
<keyword evidence="1" id="KW-0472">Membrane</keyword>
<dbReference type="Proteomes" id="UP000824101">
    <property type="component" value="Unassembled WGS sequence"/>
</dbReference>
<comment type="caution">
    <text evidence="2">The sequence shown here is derived from an EMBL/GenBank/DDBJ whole genome shotgun (WGS) entry which is preliminary data.</text>
</comment>
<protein>
    <submittedName>
        <fullName evidence="2">Uncharacterized protein</fullName>
    </submittedName>
</protein>
<feature type="transmembrane region" description="Helical" evidence="1">
    <location>
        <begin position="39"/>
        <end position="60"/>
    </location>
</feature>
<evidence type="ECO:0000313" key="3">
    <source>
        <dbReference type="Proteomes" id="UP000824101"/>
    </source>
</evidence>
<proteinExistence type="predicted"/>
<name>A0A9D2GG85_9FIRM</name>
<accession>A0A9D2GG85</accession>
<organism evidence="2 3">
    <name type="scientific">Candidatus Lachnoclostridium stercorigallinarum</name>
    <dbReference type="NCBI Taxonomy" id="2838634"/>
    <lineage>
        <taxon>Bacteria</taxon>
        <taxon>Bacillati</taxon>
        <taxon>Bacillota</taxon>
        <taxon>Clostridia</taxon>
        <taxon>Lachnospirales</taxon>
        <taxon>Lachnospiraceae</taxon>
    </lineage>
</organism>
<keyword evidence="1" id="KW-0812">Transmembrane</keyword>
<keyword evidence="1" id="KW-1133">Transmembrane helix</keyword>
<evidence type="ECO:0000313" key="2">
    <source>
        <dbReference type="EMBL" id="HIZ78588.1"/>
    </source>
</evidence>
<feature type="transmembrane region" description="Helical" evidence="1">
    <location>
        <begin position="12"/>
        <end position="33"/>
    </location>
</feature>
<gene>
    <name evidence="2" type="ORF">IAA17_02175</name>
</gene>
<reference evidence="2" key="1">
    <citation type="journal article" date="2021" name="PeerJ">
        <title>Extensive microbial diversity within the chicken gut microbiome revealed by metagenomics and culture.</title>
        <authorList>
            <person name="Gilroy R."/>
            <person name="Ravi A."/>
            <person name="Getino M."/>
            <person name="Pursley I."/>
            <person name="Horton D.L."/>
            <person name="Alikhan N.F."/>
            <person name="Baker D."/>
            <person name="Gharbi K."/>
            <person name="Hall N."/>
            <person name="Watson M."/>
            <person name="Adriaenssens E.M."/>
            <person name="Foster-Nyarko E."/>
            <person name="Jarju S."/>
            <person name="Secka A."/>
            <person name="Antonio M."/>
            <person name="Oren A."/>
            <person name="Chaudhuri R.R."/>
            <person name="La Ragione R."/>
            <person name="Hildebrand F."/>
            <person name="Pallen M.J."/>
        </authorList>
    </citation>
    <scope>NUCLEOTIDE SEQUENCE</scope>
    <source>
        <strain evidence="2">ChiBcec1-1093</strain>
    </source>
</reference>
<dbReference type="EMBL" id="DXBC01000036">
    <property type="protein sequence ID" value="HIZ78588.1"/>
    <property type="molecule type" value="Genomic_DNA"/>
</dbReference>
<sequence length="81" mass="8980">MNQKPTPTCRRLLALAAAIILAGLYILTLLFAVTGNENTMGMLMASLFASIAVPIFIYVFQLASKVFRKGNFHKNHHKDQS</sequence>
<reference evidence="2" key="2">
    <citation type="submission" date="2021-04" db="EMBL/GenBank/DDBJ databases">
        <authorList>
            <person name="Gilroy R."/>
        </authorList>
    </citation>
    <scope>NUCLEOTIDE SEQUENCE</scope>
    <source>
        <strain evidence="2">ChiBcec1-1093</strain>
    </source>
</reference>